<name>A0A1H6ZYS5_9FIRM</name>
<evidence type="ECO:0000313" key="4">
    <source>
        <dbReference type="Proteomes" id="UP000199662"/>
    </source>
</evidence>
<dbReference type="SUPFAM" id="SSF52540">
    <property type="entry name" value="P-loop containing nucleoside triphosphate hydrolases"/>
    <property type="match status" value="1"/>
</dbReference>
<evidence type="ECO:0000259" key="2">
    <source>
        <dbReference type="Pfam" id="PF00350"/>
    </source>
</evidence>
<feature type="coiled-coil region" evidence="1">
    <location>
        <begin position="462"/>
        <end position="489"/>
    </location>
</feature>
<dbReference type="RefSeq" id="WP_091831613.1">
    <property type="nucleotide sequence ID" value="NZ_FNZK01000010.1"/>
</dbReference>
<organism evidence="3 4">
    <name type="scientific">Propionispira arboris</name>
    <dbReference type="NCBI Taxonomy" id="84035"/>
    <lineage>
        <taxon>Bacteria</taxon>
        <taxon>Bacillati</taxon>
        <taxon>Bacillota</taxon>
        <taxon>Negativicutes</taxon>
        <taxon>Selenomonadales</taxon>
        <taxon>Selenomonadaceae</taxon>
        <taxon>Propionispira</taxon>
    </lineage>
</organism>
<keyword evidence="4" id="KW-1185">Reference proteome</keyword>
<dbReference type="PANTHER" id="PTHR43681">
    <property type="entry name" value="TRANSMEMBRANE GTPASE FZO"/>
    <property type="match status" value="1"/>
</dbReference>
<feature type="coiled-coil region" evidence="1">
    <location>
        <begin position="683"/>
        <end position="712"/>
    </location>
</feature>
<feature type="domain" description="Dynamin N-terminal" evidence="2">
    <location>
        <begin position="40"/>
        <end position="191"/>
    </location>
</feature>
<dbReference type="PANTHER" id="PTHR43681:SF1">
    <property type="entry name" value="SARCALUMENIN"/>
    <property type="match status" value="1"/>
</dbReference>
<keyword evidence="1" id="KW-0175">Coiled coil</keyword>
<evidence type="ECO:0000313" key="3">
    <source>
        <dbReference type="EMBL" id="SEJ54740.1"/>
    </source>
</evidence>
<accession>A0A1H6ZYS5</accession>
<dbReference type="STRING" id="84035.SAMN05660742_11029"/>
<dbReference type="Gene3D" id="3.40.50.300">
    <property type="entry name" value="P-loop containing nucleotide triphosphate hydrolases"/>
    <property type="match status" value="1"/>
</dbReference>
<dbReference type="InterPro" id="IPR027417">
    <property type="entry name" value="P-loop_NTPase"/>
</dbReference>
<reference evidence="3 4" key="1">
    <citation type="submission" date="2016-10" db="EMBL/GenBank/DDBJ databases">
        <authorList>
            <person name="de Groot N.N."/>
        </authorList>
    </citation>
    <scope>NUCLEOTIDE SEQUENCE [LARGE SCALE GENOMIC DNA]</scope>
    <source>
        <strain evidence="3 4">DSM 2179</strain>
    </source>
</reference>
<dbReference type="Pfam" id="PF00350">
    <property type="entry name" value="Dynamin_N"/>
    <property type="match status" value="1"/>
</dbReference>
<gene>
    <name evidence="3" type="ORF">SAMN05660742_11029</name>
</gene>
<protein>
    <submittedName>
        <fullName evidence="3">Dynamin family protein</fullName>
    </submittedName>
</protein>
<dbReference type="EMBL" id="FNZK01000010">
    <property type="protein sequence ID" value="SEJ54740.1"/>
    <property type="molecule type" value="Genomic_DNA"/>
</dbReference>
<dbReference type="AlphaFoldDB" id="A0A1H6ZYS5"/>
<dbReference type="Proteomes" id="UP000199662">
    <property type="component" value="Unassembled WGS sequence"/>
</dbReference>
<evidence type="ECO:0000256" key="1">
    <source>
        <dbReference type="SAM" id="Coils"/>
    </source>
</evidence>
<proteinExistence type="predicted"/>
<dbReference type="InterPro" id="IPR045063">
    <property type="entry name" value="Dynamin_N"/>
</dbReference>
<sequence>MKNKLEQTIVVAKYLDDSKNISILEHMLNTYQNKQFYLPFIGQFSAGKSRLINELLGEKILPVRLTETTSAITEISYGNNAIVLHMKDGSTDCRELSDLLQIYQGNSELEIETIQNIDVALENELLQAGMILVDTPGLNTIIEQHERFSYEILPYAGAVIYVMEKSLTQTDKRIIENLGKLGIKLIFVRTKIDLIHDTEDELDSVLEKDKNTLKSVLADKNDLLYYAVSVEDSSITPADRKMSWQAFENYLKISLVDNITAVCEVSTQHRLEKICSELQEQLKRKLVAIQSQKEKSIQEIEANLIDVNRLEEDFLDNKKAIALEQKRKLSKLNSYLIDSTEMKVQQSVHQYENKLQQISDRNELYKNGNELMRKDGDLLLAALKKNISVETKQYFSSLKQEYITCLQGLASILEVSADMQDVETEQPQDIDSISQYMDEKIYFYQQNLADLKLLSHKNDNELKNMGLQRDEIEQLLKETAEQKNAASSQINELGPYVPNMIQIEGNDDGSKLGRKIGDTLDVAITLAMLFCPATTASGAAKGAALAGKGAKIVKNVSKVNKILATTRKAVDGVKKVAELVAQRKKEKMMETSPMEQGKEGRLKFLDYLDLGHWGETIGSTFDTPAILQEDLEFKREYVEAQGILNRKYNDAIENQVRKEREKQILISDLAEKQRRQELLVRKEKQIQVELEKKQQEIRNKQLERDMEKHRHQLCDQYKVKGKALQEHLMERWEQYMHENMMQVVLYNTLEVEKGIHNERASLEDIIVHKNERKSCYQQKEQEISGYMKILQQNAL</sequence>
<dbReference type="InterPro" id="IPR051943">
    <property type="entry name" value="TRAFAC_Dynamin-like_GTPase"/>
</dbReference>